<feature type="binding site" evidence="7">
    <location>
        <position position="221"/>
    </location>
    <ligand>
        <name>Mg(2+)</name>
        <dbReference type="ChEBI" id="CHEBI:18420"/>
        <label>1</label>
        <note>catalytic</note>
    </ligand>
</feature>
<dbReference type="Proteomes" id="UP000009223">
    <property type="component" value="Chromosome"/>
</dbReference>
<keyword evidence="6 7" id="KW-0460">Magnesium</keyword>
<dbReference type="Pfam" id="PF00459">
    <property type="entry name" value="Inositol_P"/>
    <property type="match status" value="1"/>
</dbReference>
<dbReference type="HOGENOM" id="CLU_044118_0_2_12"/>
<evidence type="ECO:0000256" key="6">
    <source>
        <dbReference type="ARBA" id="ARBA00022842"/>
    </source>
</evidence>
<dbReference type="EC" id="3.1.3.25" evidence="8"/>
<feature type="binding site" evidence="7">
    <location>
        <position position="95"/>
    </location>
    <ligand>
        <name>Mg(2+)</name>
        <dbReference type="ChEBI" id="CHEBI:18420"/>
        <label>1</label>
        <note>catalytic</note>
    </ligand>
</feature>
<feature type="binding site" evidence="7">
    <location>
        <position position="76"/>
    </location>
    <ligand>
        <name>Mg(2+)</name>
        <dbReference type="ChEBI" id="CHEBI:18420"/>
        <label>1</label>
        <note>catalytic</note>
    </ligand>
</feature>
<dbReference type="SUPFAM" id="SSF56655">
    <property type="entry name" value="Carbohydrate phosphatase"/>
    <property type="match status" value="1"/>
</dbReference>
<dbReference type="InterPro" id="IPR020583">
    <property type="entry name" value="Inositol_monoP_metal-BS"/>
</dbReference>
<evidence type="ECO:0000256" key="4">
    <source>
        <dbReference type="ARBA" id="ARBA00022723"/>
    </source>
</evidence>
<comment type="catalytic activity">
    <reaction evidence="1 8">
        <text>a myo-inositol phosphate + H2O = myo-inositol + phosphate</text>
        <dbReference type="Rhea" id="RHEA:24056"/>
        <dbReference type="ChEBI" id="CHEBI:15377"/>
        <dbReference type="ChEBI" id="CHEBI:17268"/>
        <dbReference type="ChEBI" id="CHEBI:43474"/>
        <dbReference type="ChEBI" id="CHEBI:84139"/>
        <dbReference type="EC" id="3.1.3.25"/>
    </reaction>
</comment>
<evidence type="ECO:0000256" key="7">
    <source>
        <dbReference type="PIRSR" id="PIRSR600760-2"/>
    </source>
</evidence>
<dbReference type="InterPro" id="IPR000760">
    <property type="entry name" value="Inositol_monophosphatase-like"/>
</dbReference>
<evidence type="ECO:0000256" key="5">
    <source>
        <dbReference type="ARBA" id="ARBA00022801"/>
    </source>
</evidence>
<dbReference type="PROSITE" id="PS00629">
    <property type="entry name" value="IMP_1"/>
    <property type="match status" value="1"/>
</dbReference>
<reference evidence="9 10" key="2">
    <citation type="journal article" date="2011" name="ISME J.">
        <title>RNA-seq reveals cooperative metabolic interactions between two termite-gut spirochete species in co-culture.</title>
        <authorList>
            <person name="Rosenthal A.Z."/>
            <person name="Matson E.G."/>
            <person name="Eldar A."/>
            <person name="Leadbetter J.R."/>
        </authorList>
    </citation>
    <scope>NUCLEOTIDE SEQUENCE [LARGE SCALE GENOMIC DNA]</scope>
    <source>
        <strain evidence="10">ATCC BAA-887 / DSM 12427 / ZAS-2</strain>
    </source>
</reference>
<keyword evidence="5 8" id="KW-0378">Hydrolase</keyword>
<evidence type="ECO:0000256" key="8">
    <source>
        <dbReference type="RuleBase" id="RU364068"/>
    </source>
</evidence>
<dbReference type="PANTHER" id="PTHR20854:SF4">
    <property type="entry name" value="INOSITOL-1-MONOPHOSPHATASE-RELATED"/>
    <property type="match status" value="1"/>
</dbReference>
<organism evidence="9 10">
    <name type="scientific">Treponema primitia (strain ATCC BAA-887 / DSM 12427 / ZAS-2)</name>
    <dbReference type="NCBI Taxonomy" id="545694"/>
    <lineage>
        <taxon>Bacteria</taxon>
        <taxon>Pseudomonadati</taxon>
        <taxon>Spirochaetota</taxon>
        <taxon>Spirochaetia</taxon>
        <taxon>Spirochaetales</taxon>
        <taxon>Treponemataceae</taxon>
        <taxon>Treponema</taxon>
    </lineage>
</organism>
<proteinExistence type="inferred from homology"/>
<dbReference type="KEGG" id="tpi:TREPR_0660"/>
<dbReference type="STRING" id="545694.TREPR_0660"/>
<evidence type="ECO:0000256" key="1">
    <source>
        <dbReference type="ARBA" id="ARBA00001033"/>
    </source>
</evidence>
<accession>F5YK26</accession>
<comment type="cofactor">
    <cofactor evidence="2 7 8">
        <name>Mg(2+)</name>
        <dbReference type="ChEBI" id="CHEBI:18420"/>
    </cofactor>
</comment>
<dbReference type="AlphaFoldDB" id="F5YK26"/>
<sequence>MQGTTDISEGPDISGLAKRVVEIVREAGREICRAHDYTIFTKEGHENYATEVDIRVQRLLVEKLSPLIFGAVFILEEEQETVPALGEYTWIIDPIDGTQNFINGYRHSAISVALLRGTTGIFGVVYNPYVDELFSAILGQGAFLNGHPIKVSNRPYKTALIGFGTASYYHDRAELAMKILGRVFTVGCCDLRRAGCAALDLCYVACGRHDAFYELHLSPWDYAGASIILREAGARLEALAPDSWDYTKAVGILGANPIIFDQLRKTIEDIILEKE</sequence>
<keyword evidence="4 7" id="KW-0479">Metal-binding</keyword>
<protein>
    <recommendedName>
        <fullName evidence="8">Inositol-1-monophosphatase</fullName>
        <ecNumber evidence="8">3.1.3.25</ecNumber>
    </recommendedName>
</protein>
<dbReference type="RefSeq" id="WP_015709368.1">
    <property type="nucleotide sequence ID" value="NC_015578.1"/>
</dbReference>
<keyword evidence="10" id="KW-1185">Reference proteome</keyword>
<comment type="similarity">
    <text evidence="3 8">Belongs to the inositol monophosphatase superfamily.</text>
</comment>
<dbReference type="eggNOG" id="COG0483">
    <property type="taxonomic scope" value="Bacteria"/>
</dbReference>
<evidence type="ECO:0000313" key="10">
    <source>
        <dbReference type="Proteomes" id="UP000009223"/>
    </source>
</evidence>
<evidence type="ECO:0000313" key="9">
    <source>
        <dbReference type="EMBL" id="AEF87010.1"/>
    </source>
</evidence>
<dbReference type="EMBL" id="CP001843">
    <property type="protein sequence ID" value="AEF87010.1"/>
    <property type="molecule type" value="Genomic_DNA"/>
</dbReference>
<dbReference type="GO" id="GO:0006020">
    <property type="term" value="P:inositol metabolic process"/>
    <property type="evidence" value="ECO:0007669"/>
    <property type="project" value="TreeGrafter"/>
</dbReference>
<dbReference type="GO" id="GO:0046872">
    <property type="term" value="F:metal ion binding"/>
    <property type="evidence" value="ECO:0007669"/>
    <property type="project" value="UniProtKB-KW"/>
</dbReference>
<evidence type="ECO:0000256" key="3">
    <source>
        <dbReference type="ARBA" id="ARBA00009759"/>
    </source>
</evidence>
<dbReference type="InterPro" id="IPR020550">
    <property type="entry name" value="Inositol_monophosphatase_CS"/>
</dbReference>
<dbReference type="GO" id="GO:0046854">
    <property type="term" value="P:phosphatidylinositol phosphate biosynthetic process"/>
    <property type="evidence" value="ECO:0007669"/>
    <property type="project" value="InterPro"/>
</dbReference>
<dbReference type="GO" id="GO:0008934">
    <property type="term" value="F:inositol monophosphate 1-phosphatase activity"/>
    <property type="evidence" value="ECO:0007669"/>
    <property type="project" value="InterPro"/>
</dbReference>
<reference evidence="10" key="1">
    <citation type="submission" date="2009-12" db="EMBL/GenBank/DDBJ databases">
        <title>Complete sequence of Treponema primitia strain ZAS-2.</title>
        <authorList>
            <person name="Tetu S.G."/>
            <person name="Matson E."/>
            <person name="Ren Q."/>
            <person name="Seshadri R."/>
            <person name="Elbourne L."/>
            <person name="Hassan K.A."/>
            <person name="Durkin A."/>
            <person name="Radune D."/>
            <person name="Mohamoud Y."/>
            <person name="Shay R."/>
            <person name="Jin S."/>
            <person name="Zhang X."/>
            <person name="Lucey K."/>
            <person name="Ballor N.R."/>
            <person name="Ottesen E."/>
            <person name="Rosenthal R."/>
            <person name="Allen A."/>
            <person name="Leadbetter J.R."/>
            <person name="Paulsen I.T."/>
        </authorList>
    </citation>
    <scope>NUCLEOTIDE SEQUENCE [LARGE SCALE GENOMIC DNA]</scope>
    <source>
        <strain evidence="10">ATCC BAA-887 / DSM 12427 / ZAS-2</strain>
    </source>
</reference>
<feature type="binding site" evidence="7">
    <location>
        <position position="96"/>
    </location>
    <ligand>
        <name>Mg(2+)</name>
        <dbReference type="ChEBI" id="CHEBI:18420"/>
        <label>1</label>
        <note>catalytic</note>
    </ligand>
</feature>
<dbReference type="PRINTS" id="PR00377">
    <property type="entry name" value="IMPHPHTASES"/>
</dbReference>
<feature type="binding site" evidence="7">
    <location>
        <position position="93"/>
    </location>
    <ligand>
        <name>Mg(2+)</name>
        <dbReference type="ChEBI" id="CHEBI:18420"/>
        <label>2</label>
    </ligand>
</feature>
<dbReference type="CDD" id="cd01639">
    <property type="entry name" value="IMPase"/>
    <property type="match status" value="1"/>
</dbReference>
<dbReference type="PANTHER" id="PTHR20854">
    <property type="entry name" value="INOSITOL MONOPHOSPHATASE"/>
    <property type="match status" value="1"/>
</dbReference>
<gene>
    <name evidence="9" type="ordered locus">TREPR_0660</name>
</gene>
<dbReference type="PROSITE" id="PS00630">
    <property type="entry name" value="IMP_2"/>
    <property type="match status" value="1"/>
</dbReference>
<dbReference type="GO" id="GO:0007165">
    <property type="term" value="P:signal transduction"/>
    <property type="evidence" value="ECO:0007669"/>
    <property type="project" value="TreeGrafter"/>
</dbReference>
<dbReference type="Gene3D" id="3.30.540.10">
    <property type="entry name" value="Fructose-1,6-Bisphosphatase, subunit A, domain 1"/>
    <property type="match status" value="1"/>
</dbReference>
<name>F5YK26_TREPZ</name>
<dbReference type="Gene3D" id="3.40.190.80">
    <property type="match status" value="1"/>
</dbReference>
<evidence type="ECO:0000256" key="2">
    <source>
        <dbReference type="ARBA" id="ARBA00001946"/>
    </source>
</evidence>
<dbReference type="InterPro" id="IPR033942">
    <property type="entry name" value="IMPase"/>
</dbReference>